<evidence type="ECO:0000256" key="5">
    <source>
        <dbReference type="PROSITE-ProRule" id="PRU00169"/>
    </source>
</evidence>
<dbReference type="Pfam" id="PF00196">
    <property type="entry name" value="GerE"/>
    <property type="match status" value="1"/>
</dbReference>
<dbReference type="Pfam" id="PF00072">
    <property type="entry name" value="Response_reg"/>
    <property type="match status" value="1"/>
</dbReference>
<dbReference type="SUPFAM" id="SSF46894">
    <property type="entry name" value="C-terminal effector domain of the bipartite response regulators"/>
    <property type="match status" value="1"/>
</dbReference>
<feature type="domain" description="HTH luxR-type" evidence="6">
    <location>
        <begin position="140"/>
        <end position="205"/>
    </location>
</feature>
<dbReference type="InterPro" id="IPR011006">
    <property type="entry name" value="CheY-like_superfamily"/>
</dbReference>
<dbReference type="InterPro" id="IPR058245">
    <property type="entry name" value="NreC/VraR/RcsB-like_REC"/>
</dbReference>
<dbReference type="RefSeq" id="WP_344280120.1">
    <property type="nucleotide sequence ID" value="NZ_BAAAHV010000017.1"/>
</dbReference>
<accession>A0ABW5HR10</accession>
<keyword evidence="2" id="KW-0805">Transcription regulation</keyword>
<proteinExistence type="predicted"/>
<dbReference type="PROSITE" id="PS00622">
    <property type="entry name" value="HTH_LUXR_1"/>
    <property type="match status" value="1"/>
</dbReference>
<keyword evidence="3" id="KW-0238">DNA-binding</keyword>
<evidence type="ECO:0000256" key="3">
    <source>
        <dbReference type="ARBA" id="ARBA00023125"/>
    </source>
</evidence>
<dbReference type="SMART" id="SM00448">
    <property type="entry name" value="REC"/>
    <property type="match status" value="1"/>
</dbReference>
<evidence type="ECO:0000256" key="1">
    <source>
        <dbReference type="ARBA" id="ARBA00022553"/>
    </source>
</evidence>
<dbReference type="CDD" id="cd17535">
    <property type="entry name" value="REC_NarL-like"/>
    <property type="match status" value="1"/>
</dbReference>
<dbReference type="SMART" id="SM00421">
    <property type="entry name" value="HTH_LUXR"/>
    <property type="match status" value="1"/>
</dbReference>
<feature type="modified residue" description="4-aspartylphosphate" evidence="5">
    <location>
        <position position="57"/>
    </location>
</feature>
<dbReference type="CDD" id="cd06170">
    <property type="entry name" value="LuxR_C_like"/>
    <property type="match status" value="1"/>
</dbReference>
<keyword evidence="9" id="KW-1185">Reference proteome</keyword>
<dbReference type="EMBL" id="JBHUKQ010000002">
    <property type="protein sequence ID" value="MFD2479077.1"/>
    <property type="molecule type" value="Genomic_DNA"/>
</dbReference>
<feature type="domain" description="Response regulatory" evidence="7">
    <location>
        <begin position="6"/>
        <end position="121"/>
    </location>
</feature>
<dbReference type="InterPro" id="IPR039420">
    <property type="entry name" value="WalR-like"/>
</dbReference>
<evidence type="ECO:0000313" key="8">
    <source>
        <dbReference type="EMBL" id="MFD2479077.1"/>
    </source>
</evidence>
<dbReference type="PROSITE" id="PS50043">
    <property type="entry name" value="HTH_LUXR_2"/>
    <property type="match status" value="1"/>
</dbReference>
<dbReference type="PANTHER" id="PTHR43214:SF24">
    <property type="entry name" value="TRANSCRIPTIONAL REGULATORY PROTEIN NARL-RELATED"/>
    <property type="match status" value="1"/>
</dbReference>
<keyword evidence="1 5" id="KW-0597">Phosphoprotein</keyword>
<dbReference type="Gene3D" id="3.40.50.2300">
    <property type="match status" value="1"/>
</dbReference>
<sequence>MTGTIRVLIVDDHPVVRAGLRGMLADEPDIEVVGEGGSSDEAVAMTHALDPTVVLMDLKMPGGGAAATARIAQEKPLSRVLILTTYGSDDEILRAVEAGATGYLLKHAERSDLLAAIRGAGRGETMLAPSVAETLTRRVRNSKTENLSAREIEVLRLVAQGLTNAAVGARLFISEATVKTYMLRIFGKLKVNDRTAAVMAAVNRGLITVEE</sequence>
<dbReference type="InterPro" id="IPR016032">
    <property type="entry name" value="Sig_transdc_resp-reg_C-effctor"/>
</dbReference>
<dbReference type="Proteomes" id="UP001597542">
    <property type="component" value="Unassembled WGS sequence"/>
</dbReference>
<dbReference type="PRINTS" id="PR00038">
    <property type="entry name" value="HTHLUXR"/>
</dbReference>
<evidence type="ECO:0000256" key="4">
    <source>
        <dbReference type="ARBA" id="ARBA00023163"/>
    </source>
</evidence>
<dbReference type="InterPro" id="IPR001789">
    <property type="entry name" value="Sig_transdc_resp-reg_receiver"/>
</dbReference>
<dbReference type="SUPFAM" id="SSF52172">
    <property type="entry name" value="CheY-like"/>
    <property type="match status" value="1"/>
</dbReference>
<evidence type="ECO:0000259" key="6">
    <source>
        <dbReference type="PROSITE" id="PS50043"/>
    </source>
</evidence>
<keyword evidence="4" id="KW-0804">Transcription</keyword>
<name>A0ABW5HR10_9PSEU</name>
<reference evidence="9" key="1">
    <citation type="journal article" date="2019" name="Int. J. Syst. Evol. Microbiol.">
        <title>The Global Catalogue of Microorganisms (GCM) 10K type strain sequencing project: providing services to taxonomists for standard genome sequencing and annotation.</title>
        <authorList>
            <consortium name="The Broad Institute Genomics Platform"/>
            <consortium name="The Broad Institute Genome Sequencing Center for Infectious Disease"/>
            <person name="Wu L."/>
            <person name="Ma J."/>
        </authorList>
    </citation>
    <scope>NUCLEOTIDE SEQUENCE [LARGE SCALE GENOMIC DNA]</scope>
    <source>
        <strain evidence="9">CGMCC 4.7638</strain>
    </source>
</reference>
<evidence type="ECO:0000313" key="9">
    <source>
        <dbReference type="Proteomes" id="UP001597542"/>
    </source>
</evidence>
<dbReference type="InterPro" id="IPR000792">
    <property type="entry name" value="Tscrpt_reg_LuxR_C"/>
</dbReference>
<evidence type="ECO:0000259" key="7">
    <source>
        <dbReference type="PROSITE" id="PS50110"/>
    </source>
</evidence>
<comment type="caution">
    <text evidence="8">The sequence shown here is derived from an EMBL/GenBank/DDBJ whole genome shotgun (WGS) entry which is preliminary data.</text>
</comment>
<protein>
    <submittedName>
        <fullName evidence="8">Response regulator</fullName>
    </submittedName>
</protein>
<gene>
    <name evidence="8" type="ORF">ACFSUT_02225</name>
</gene>
<dbReference type="PANTHER" id="PTHR43214">
    <property type="entry name" value="TWO-COMPONENT RESPONSE REGULATOR"/>
    <property type="match status" value="1"/>
</dbReference>
<dbReference type="PROSITE" id="PS50110">
    <property type="entry name" value="RESPONSE_REGULATORY"/>
    <property type="match status" value="1"/>
</dbReference>
<organism evidence="8 9">
    <name type="scientific">Amycolatopsis albidoflavus</name>
    <dbReference type="NCBI Taxonomy" id="102226"/>
    <lineage>
        <taxon>Bacteria</taxon>
        <taxon>Bacillati</taxon>
        <taxon>Actinomycetota</taxon>
        <taxon>Actinomycetes</taxon>
        <taxon>Pseudonocardiales</taxon>
        <taxon>Pseudonocardiaceae</taxon>
        <taxon>Amycolatopsis</taxon>
    </lineage>
</organism>
<evidence type="ECO:0000256" key="2">
    <source>
        <dbReference type="ARBA" id="ARBA00023015"/>
    </source>
</evidence>